<evidence type="ECO:0000256" key="3">
    <source>
        <dbReference type="SAM" id="Phobius"/>
    </source>
</evidence>
<proteinExistence type="predicted"/>
<protein>
    <submittedName>
        <fullName evidence="4">Uncharacterized protein</fullName>
    </submittedName>
</protein>
<dbReference type="AlphaFoldDB" id="X0Z6V7"/>
<gene>
    <name evidence="4" type="ORF">S01H4_10473</name>
</gene>
<sequence length="184" mass="20468">GFSMEEGKKKPIMVGVIVLCFVLAGVMWFRSSRRGGPDLREFRGEMIWALCRNPKCGHAWQMDKEKFFLFIEKNADPRSILPPPLTCPKCGEPSGYRAVKCAKCGAVFEMGSVPGDFSDKCPDCGYSQIAVDRKKAAEERKKAAEKKKAAENAVCWQRQISLSPLRQDAQTPQPPQSLDQPEAA</sequence>
<evidence type="ECO:0000256" key="2">
    <source>
        <dbReference type="SAM" id="MobiDB-lite"/>
    </source>
</evidence>
<keyword evidence="1" id="KW-0175">Coiled coil</keyword>
<organism evidence="4">
    <name type="scientific">marine sediment metagenome</name>
    <dbReference type="NCBI Taxonomy" id="412755"/>
    <lineage>
        <taxon>unclassified sequences</taxon>
        <taxon>metagenomes</taxon>
        <taxon>ecological metagenomes</taxon>
    </lineage>
</organism>
<keyword evidence="3" id="KW-0472">Membrane</keyword>
<accession>X0Z6V7</accession>
<comment type="caution">
    <text evidence="4">The sequence shown here is derived from an EMBL/GenBank/DDBJ whole genome shotgun (WGS) entry which is preliminary data.</text>
</comment>
<dbReference type="EMBL" id="BART01004017">
    <property type="protein sequence ID" value="GAG65065.1"/>
    <property type="molecule type" value="Genomic_DNA"/>
</dbReference>
<evidence type="ECO:0000313" key="4">
    <source>
        <dbReference type="EMBL" id="GAG65065.1"/>
    </source>
</evidence>
<keyword evidence="3" id="KW-0812">Transmembrane</keyword>
<name>X0Z6V7_9ZZZZ</name>
<reference evidence="4" key="1">
    <citation type="journal article" date="2014" name="Front. Microbiol.">
        <title>High frequency of phylogenetically diverse reductive dehalogenase-homologous genes in deep subseafloor sedimentary metagenomes.</title>
        <authorList>
            <person name="Kawai M."/>
            <person name="Futagami T."/>
            <person name="Toyoda A."/>
            <person name="Takaki Y."/>
            <person name="Nishi S."/>
            <person name="Hori S."/>
            <person name="Arai W."/>
            <person name="Tsubouchi T."/>
            <person name="Morono Y."/>
            <person name="Uchiyama I."/>
            <person name="Ito T."/>
            <person name="Fujiyama A."/>
            <person name="Inagaki F."/>
            <person name="Takami H."/>
        </authorList>
    </citation>
    <scope>NUCLEOTIDE SEQUENCE</scope>
    <source>
        <strain evidence="4">Expedition CK06-06</strain>
    </source>
</reference>
<evidence type="ECO:0000256" key="1">
    <source>
        <dbReference type="SAM" id="Coils"/>
    </source>
</evidence>
<feature type="coiled-coil region" evidence="1">
    <location>
        <begin position="127"/>
        <end position="154"/>
    </location>
</feature>
<keyword evidence="3" id="KW-1133">Transmembrane helix</keyword>
<feature type="non-terminal residue" evidence="4">
    <location>
        <position position="1"/>
    </location>
</feature>
<feature type="region of interest" description="Disordered" evidence="2">
    <location>
        <begin position="163"/>
        <end position="184"/>
    </location>
</feature>
<feature type="transmembrane region" description="Helical" evidence="3">
    <location>
        <begin position="12"/>
        <end position="30"/>
    </location>
</feature>